<protein>
    <recommendedName>
        <fullName evidence="3">Histidine kinase</fullName>
    </recommendedName>
</protein>
<dbReference type="OrthoDB" id="851424at2"/>
<gene>
    <name evidence="1" type="ORF">SAMN05444483_101383</name>
</gene>
<evidence type="ECO:0000313" key="1">
    <source>
        <dbReference type="EMBL" id="SHF50740.1"/>
    </source>
</evidence>
<keyword evidence="2" id="KW-1185">Reference proteome</keyword>
<evidence type="ECO:0008006" key="3">
    <source>
        <dbReference type="Google" id="ProtNLM"/>
    </source>
</evidence>
<name>A0A1M5C7V5_SALEC</name>
<dbReference type="RefSeq" id="WP_072876126.1">
    <property type="nucleotide sequence ID" value="NZ_FQVT01000001.1"/>
</dbReference>
<accession>A0A1M5C7V5</accession>
<dbReference type="STRING" id="1073325.SAMN05444483_101383"/>
<evidence type="ECO:0000313" key="2">
    <source>
        <dbReference type="Proteomes" id="UP000183945"/>
    </source>
</evidence>
<proteinExistence type="predicted"/>
<dbReference type="EMBL" id="FQVT01000001">
    <property type="protein sequence ID" value="SHF50740.1"/>
    <property type="molecule type" value="Genomic_DNA"/>
</dbReference>
<organism evidence="1 2">
    <name type="scientific">Salegentibacter echinorum</name>
    <dbReference type="NCBI Taxonomy" id="1073325"/>
    <lineage>
        <taxon>Bacteria</taxon>
        <taxon>Pseudomonadati</taxon>
        <taxon>Bacteroidota</taxon>
        <taxon>Flavobacteriia</taxon>
        <taxon>Flavobacteriales</taxon>
        <taxon>Flavobacteriaceae</taxon>
        <taxon>Salegentibacter</taxon>
    </lineage>
</organism>
<dbReference type="Proteomes" id="UP000183945">
    <property type="component" value="Unassembled WGS sequence"/>
</dbReference>
<sequence length="288" mass="33431">MKSLENKNSRVYRITYETYSKFSNNLNSCKNLEEVSQVAVRFLKYLLNFHVFRISLNQDGNFLVYSQNNIRGEFSLISEEHLLPHEIKILEDGIPVKSQKIPSILIKDIPKINLVHPSLWCWSFKKMELHFTVSLVADANKPFDVGDIEMLRLISDSFQAKFQEIYLQEQLDHKNKSLLQALDLIKSQNAKIHKIVENQKQVIEERTKEVVEKNEKLLHISALNAHNVREPLSRIQGIVQLFEVFDDATCRTELVPKLIQSSDEMDQVLQEVIKTATTELTQLKAKEL</sequence>
<dbReference type="AlphaFoldDB" id="A0A1M5C7V5"/>
<reference evidence="2" key="1">
    <citation type="submission" date="2016-11" db="EMBL/GenBank/DDBJ databases">
        <authorList>
            <person name="Varghese N."/>
            <person name="Submissions S."/>
        </authorList>
    </citation>
    <scope>NUCLEOTIDE SEQUENCE [LARGE SCALE GENOMIC DNA]</scope>
    <source>
        <strain evidence="2">DSM 24579</strain>
    </source>
</reference>